<dbReference type="InterPro" id="IPR050223">
    <property type="entry name" value="D-isomer_2-hydroxyacid_DH"/>
</dbReference>
<gene>
    <name evidence="7" type="ORF">SAMN05443545_106105</name>
</gene>
<dbReference type="EMBL" id="FNNI01000006">
    <property type="protein sequence ID" value="SDX57554.1"/>
    <property type="molecule type" value="Genomic_DNA"/>
</dbReference>
<dbReference type="SUPFAM" id="SSF52283">
    <property type="entry name" value="Formate/glycerate dehydrogenase catalytic domain-like"/>
    <property type="match status" value="1"/>
</dbReference>
<dbReference type="STRING" id="574349.SAMN05443545_106105"/>
<proteinExistence type="inferred from homology"/>
<dbReference type="Gene3D" id="3.40.50.720">
    <property type="entry name" value="NAD(P)-binding Rossmann-like Domain"/>
    <property type="match status" value="2"/>
</dbReference>
<dbReference type="Pfam" id="PF00389">
    <property type="entry name" value="2-Hacid_dh"/>
    <property type="match status" value="1"/>
</dbReference>
<protein>
    <submittedName>
        <fullName evidence="7">Phosphogluconate 2-dehydrogenase</fullName>
    </submittedName>
</protein>
<dbReference type="InterPro" id="IPR006140">
    <property type="entry name" value="D-isomer_DH_NAD-bd"/>
</dbReference>
<dbReference type="GO" id="GO:0016618">
    <property type="term" value="F:hydroxypyruvate reductase [NAD(P)H] activity"/>
    <property type="evidence" value="ECO:0007669"/>
    <property type="project" value="TreeGrafter"/>
</dbReference>
<dbReference type="PROSITE" id="PS00671">
    <property type="entry name" value="D_2_HYDROXYACID_DH_3"/>
    <property type="match status" value="1"/>
</dbReference>
<accession>A0A1H3CVH7</accession>
<dbReference type="Proteomes" id="UP000198500">
    <property type="component" value="Unassembled WGS sequence"/>
</dbReference>
<evidence type="ECO:0000256" key="2">
    <source>
        <dbReference type="ARBA" id="ARBA00023002"/>
    </source>
</evidence>
<name>A0A1H3CVH7_9GAMM</name>
<dbReference type="FunFam" id="3.40.50.720:FF:000462">
    <property type="entry name" value="Glyoxylate reductase (NADP+)"/>
    <property type="match status" value="1"/>
</dbReference>
<dbReference type="PANTHER" id="PTHR10996">
    <property type="entry name" value="2-HYDROXYACID DEHYDROGENASE-RELATED"/>
    <property type="match status" value="1"/>
</dbReference>
<evidence type="ECO:0000259" key="5">
    <source>
        <dbReference type="Pfam" id="PF00389"/>
    </source>
</evidence>
<dbReference type="InterPro" id="IPR029753">
    <property type="entry name" value="D-isomer_DH_CS"/>
</dbReference>
<evidence type="ECO:0000259" key="6">
    <source>
        <dbReference type="Pfam" id="PF02826"/>
    </source>
</evidence>
<dbReference type="PANTHER" id="PTHR10996:SF283">
    <property type="entry name" value="GLYOXYLATE_HYDROXYPYRUVATE REDUCTASE B"/>
    <property type="match status" value="1"/>
</dbReference>
<dbReference type="GO" id="GO:0030267">
    <property type="term" value="F:glyoxylate reductase (NADPH) activity"/>
    <property type="evidence" value="ECO:0007669"/>
    <property type="project" value="TreeGrafter"/>
</dbReference>
<dbReference type="InterPro" id="IPR006139">
    <property type="entry name" value="D-isomer_2_OHA_DH_cat_dom"/>
</dbReference>
<sequence length="322" mass="35243">MRKRVVAVRRLHAAHLEQLKREFYVDHFPDLDAGNAARFREALYEAHGLIGGKLMVTPQMLDDAPNLEVIATISVGYDNFPVEEMTRRGILLCNTPDVLTETTADTGFALIMAAARRVPELDRFVRQGHWQMHIDEPHFGRDVHGKTLGLIGMGRIGAAVARRGALGFGMSVVYSNASPKPHLEAELGAQHCSLNELLECSDFVCVTVPLTNETRHLIGRDAFRRMQRSAILINIARGPVVEEGALIQALQEGWIAGAGLDVYEREPLAADSPLLQLPQVVALPHIGSATHETRAAMAQCAVDNLLHALRGERPPNSVNGNA</sequence>
<evidence type="ECO:0000313" key="7">
    <source>
        <dbReference type="EMBL" id="SDX57554.1"/>
    </source>
</evidence>
<evidence type="ECO:0000313" key="8">
    <source>
        <dbReference type="Proteomes" id="UP000198500"/>
    </source>
</evidence>
<dbReference type="GO" id="GO:0005829">
    <property type="term" value="C:cytosol"/>
    <property type="evidence" value="ECO:0007669"/>
    <property type="project" value="TreeGrafter"/>
</dbReference>
<comment type="similarity">
    <text evidence="1 4">Belongs to the D-isomer specific 2-hydroxyacid dehydrogenase family.</text>
</comment>
<dbReference type="GO" id="GO:0051287">
    <property type="term" value="F:NAD binding"/>
    <property type="evidence" value="ECO:0007669"/>
    <property type="project" value="InterPro"/>
</dbReference>
<evidence type="ECO:0000256" key="4">
    <source>
        <dbReference type="RuleBase" id="RU003719"/>
    </source>
</evidence>
<dbReference type="Pfam" id="PF02826">
    <property type="entry name" value="2-Hacid_dh_C"/>
    <property type="match status" value="1"/>
</dbReference>
<dbReference type="OrthoDB" id="9805416at2"/>
<keyword evidence="3" id="KW-0520">NAD</keyword>
<keyword evidence="2 4" id="KW-0560">Oxidoreductase</keyword>
<organism evidence="7 8">
    <name type="scientific">Aidingimonas halophila</name>
    <dbReference type="NCBI Taxonomy" id="574349"/>
    <lineage>
        <taxon>Bacteria</taxon>
        <taxon>Pseudomonadati</taxon>
        <taxon>Pseudomonadota</taxon>
        <taxon>Gammaproteobacteria</taxon>
        <taxon>Oceanospirillales</taxon>
        <taxon>Halomonadaceae</taxon>
        <taxon>Aidingimonas</taxon>
    </lineage>
</organism>
<evidence type="ECO:0000256" key="3">
    <source>
        <dbReference type="ARBA" id="ARBA00023027"/>
    </source>
</evidence>
<feature type="domain" description="D-isomer specific 2-hydroxyacid dehydrogenase NAD-binding" evidence="6">
    <location>
        <begin position="108"/>
        <end position="287"/>
    </location>
</feature>
<dbReference type="InterPro" id="IPR036291">
    <property type="entry name" value="NAD(P)-bd_dom_sf"/>
</dbReference>
<dbReference type="RefSeq" id="WP_092570187.1">
    <property type="nucleotide sequence ID" value="NZ_BMXH01000019.1"/>
</dbReference>
<dbReference type="SUPFAM" id="SSF51735">
    <property type="entry name" value="NAD(P)-binding Rossmann-fold domains"/>
    <property type="match status" value="1"/>
</dbReference>
<evidence type="ECO:0000256" key="1">
    <source>
        <dbReference type="ARBA" id="ARBA00005854"/>
    </source>
</evidence>
<reference evidence="7 8" key="1">
    <citation type="submission" date="2016-10" db="EMBL/GenBank/DDBJ databases">
        <authorList>
            <person name="de Groot N.N."/>
        </authorList>
    </citation>
    <scope>NUCLEOTIDE SEQUENCE [LARGE SCALE GENOMIC DNA]</scope>
    <source>
        <strain evidence="7 8">DSM 19219</strain>
    </source>
</reference>
<feature type="domain" description="D-isomer specific 2-hydroxyacid dehydrogenase catalytic" evidence="5">
    <location>
        <begin position="9"/>
        <end position="319"/>
    </location>
</feature>
<dbReference type="AlphaFoldDB" id="A0A1H3CVH7"/>
<dbReference type="CDD" id="cd05301">
    <property type="entry name" value="GDH"/>
    <property type="match status" value="1"/>
</dbReference>
<keyword evidence="8" id="KW-1185">Reference proteome</keyword>